<protein>
    <submittedName>
        <fullName evidence="2">Uncharacterized protein</fullName>
    </submittedName>
</protein>
<dbReference type="Proteomes" id="UP000824201">
    <property type="component" value="Unassembled WGS sequence"/>
</dbReference>
<keyword evidence="1" id="KW-0175">Coiled coil</keyword>
<dbReference type="EMBL" id="DVHN01000101">
    <property type="protein sequence ID" value="HIR88879.1"/>
    <property type="molecule type" value="Genomic_DNA"/>
</dbReference>
<accession>A0A9D1EEN6</accession>
<evidence type="ECO:0000313" key="2">
    <source>
        <dbReference type="EMBL" id="HIR88879.1"/>
    </source>
</evidence>
<feature type="coiled-coil region" evidence="1">
    <location>
        <begin position="277"/>
        <end position="329"/>
    </location>
</feature>
<evidence type="ECO:0000313" key="3">
    <source>
        <dbReference type="Proteomes" id="UP000824201"/>
    </source>
</evidence>
<evidence type="ECO:0000256" key="1">
    <source>
        <dbReference type="SAM" id="Coils"/>
    </source>
</evidence>
<reference evidence="2" key="1">
    <citation type="submission" date="2020-10" db="EMBL/GenBank/DDBJ databases">
        <authorList>
            <person name="Gilroy R."/>
        </authorList>
    </citation>
    <scope>NUCLEOTIDE SEQUENCE</scope>
    <source>
        <strain evidence="2">ChiW13-3771</strain>
    </source>
</reference>
<comment type="caution">
    <text evidence="2">The sequence shown here is derived from an EMBL/GenBank/DDBJ whole genome shotgun (WGS) entry which is preliminary data.</text>
</comment>
<sequence length="466" mass="54569">MIIYSTKIHVKDSFNTITFIELAIQWNQSSCYDAIPNLSWDGSNSYTAEYNHRKFCIQILEEDHIVAIHFEREEQNDVLWSHDFILHDKEEPYPTISIQILRETRSNLPFVPDGKPPRFVRMLLDAGYGAMDYDLPISNQAIPITFSNYFIVRDLIFQRRHYYLPVVYVTLHWGNYIISPDELAKRLQGIAHVLYETTYAISKKLQKDTAGKNPHTGLIGLYCATSSQIYHPKDYASSQIFCRHLYHTIQQHYLMNFRLLYNETWSGLQNIILQRRTERLMREKQDTEMEMEQYINDFDEEIQGYKNALENMYRKVQALTIENNQLRNNQSQLIQGTPILIKGNEEDLYPGEIQDFVCDILKNELLRAIDHTRRKDVLTSLVNANHTSYPRQKKREEVKNTLKAYTGMTSTIRKRLEDIGFSIDSTSPHHKITFEGDQRYTFALSKSPGDTRGNKNAANKIITLFL</sequence>
<name>A0A9D1EEN6_9FIRM</name>
<proteinExistence type="predicted"/>
<reference evidence="2" key="2">
    <citation type="journal article" date="2021" name="PeerJ">
        <title>Extensive microbial diversity within the chicken gut microbiome revealed by metagenomics and culture.</title>
        <authorList>
            <person name="Gilroy R."/>
            <person name="Ravi A."/>
            <person name="Getino M."/>
            <person name="Pursley I."/>
            <person name="Horton D.L."/>
            <person name="Alikhan N.F."/>
            <person name="Baker D."/>
            <person name="Gharbi K."/>
            <person name="Hall N."/>
            <person name="Watson M."/>
            <person name="Adriaenssens E.M."/>
            <person name="Foster-Nyarko E."/>
            <person name="Jarju S."/>
            <person name="Secka A."/>
            <person name="Antonio M."/>
            <person name="Oren A."/>
            <person name="Chaudhuri R.R."/>
            <person name="La Ragione R."/>
            <person name="Hildebrand F."/>
            <person name="Pallen M.J."/>
        </authorList>
    </citation>
    <scope>NUCLEOTIDE SEQUENCE</scope>
    <source>
        <strain evidence="2">ChiW13-3771</strain>
    </source>
</reference>
<gene>
    <name evidence="2" type="ORF">IAC96_08030</name>
</gene>
<organism evidence="2 3">
    <name type="scientific">Candidatus Fimimorpha faecalis</name>
    <dbReference type="NCBI Taxonomy" id="2840824"/>
    <lineage>
        <taxon>Bacteria</taxon>
        <taxon>Bacillati</taxon>
        <taxon>Bacillota</taxon>
        <taxon>Clostridia</taxon>
        <taxon>Eubacteriales</taxon>
        <taxon>Candidatus Fimimorpha</taxon>
    </lineage>
</organism>
<dbReference type="AlphaFoldDB" id="A0A9D1EEN6"/>